<sequence>MPGFLARSAAAALACLALALLPIRAEAAGRYAAYVIDARTGEVLHQENANQQLYPASLTKLMTLYLTFRSLQQGDLTLDTRLAVSGYAAAQSPTKLGLVTGSRIRVEDAVLGLVTQSANDASVVLAEAIGGSESRFTRMMTQQARALGMSRTNFSSTNGLPDPDNVSTAHDMAVLARALINDYPQYYPYFATKNFRYRGRNFPNHNRLMQAYPGMDGMKTGYIRAAGFNLVASAVRGRTRLIGVIFGGTSPTERNARMAELLDEAFEAGSGTGAYVADAPAAPPAVAATQVASVPFEPPLPDRRPSDTDAMLASAEGDAEEEGSTGSDGIGAMIAMHAPARAQKVSFEPVPRALANIPLPKHLPARRASR</sequence>
<dbReference type="Pfam" id="PF00768">
    <property type="entry name" value="Peptidase_S11"/>
    <property type="match status" value="1"/>
</dbReference>
<evidence type="ECO:0000256" key="4">
    <source>
        <dbReference type="ARBA" id="ARBA00022960"/>
    </source>
</evidence>
<dbReference type="RefSeq" id="WP_309797703.1">
    <property type="nucleotide sequence ID" value="NZ_JAVDPW010000008.1"/>
</dbReference>
<evidence type="ECO:0000256" key="7">
    <source>
        <dbReference type="RuleBase" id="RU004016"/>
    </source>
</evidence>
<evidence type="ECO:0000256" key="3">
    <source>
        <dbReference type="ARBA" id="ARBA00022801"/>
    </source>
</evidence>
<evidence type="ECO:0000256" key="2">
    <source>
        <dbReference type="ARBA" id="ARBA00022729"/>
    </source>
</evidence>
<evidence type="ECO:0000256" key="9">
    <source>
        <dbReference type="SAM" id="SignalP"/>
    </source>
</evidence>
<name>A0ABU1JTP4_9PROT</name>
<feature type="domain" description="Peptidase S11 D-alanyl-D-alanine carboxypeptidase A N-terminal" evidence="10">
    <location>
        <begin position="32"/>
        <end position="248"/>
    </location>
</feature>
<dbReference type="Gene3D" id="3.40.710.10">
    <property type="entry name" value="DD-peptidase/beta-lactamase superfamily"/>
    <property type="match status" value="1"/>
</dbReference>
<evidence type="ECO:0000313" key="12">
    <source>
        <dbReference type="Proteomes" id="UP001262410"/>
    </source>
</evidence>
<gene>
    <name evidence="11" type="ORF">E9232_004537</name>
</gene>
<organism evidence="11 12">
    <name type="scientific">Inquilinus ginsengisoli</name>
    <dbReference type="NCBI Taxonomy" id="363840"/>
    <lineage>
        <taxon>Bacteria</taxon>
        <taxon>Pseudomonadati</taxon>
        <taxon>Pseudomonadota</taxon>
        <taxon>Alphaproteobacteria</taxon>
        <taxon>Rhodospirillales</taxon>
        <taxon>Rhodospirillaceae</taxon>
        <taxon>Inquilinus</taxon>
    </lineage>
</organism>
<dbReference type="EC" id="3.4.16.4" evidence="11"/>
<keyword evidence="4" id="KW-0133">Cell shape</keyword>
<keyword evidence="5" id="KW-0573">Peptidoglycan synthesis</keyword>
<dbReference type="PRINTS" id="PR00725">
    <property type="entry name" value="DADACBPTASE1"/>
</dbReference>
<dbReference type="InterPro" id="IPR012338">
    <property type="entry name" value="Beta-lactam/transpept-like"/>
</dbReference>
<evidence type="ECO:0000313" key="11">
    <source>
        <dbReference type="EMBL" id="MDR6291999.1"/>
    </source>
</evidence>
<dbReference type="InterPro" id="IPR018044">
    <property type="entry name" value="Peptidase_S11"/>
</dbReference>
<dbReference type="InterPro" id="IPR001967">
    <property type="entry name" value="Peptidase_S11_N"/>
</dbReference>
<keyword evidence="3 11" id="KW-0378">Hydrolase</keyword>
<proteinExistence type="inferred from homology"/>
<evidence type="ECO:0000256" key="6">
    <source>
        <dbReference type="ARBA" id="ARBA00023316"/>
    </source>
</evidence>
<evidence type="ECO:0000259" key="10">
    <source>
        <dbReference type="Pfam" id="PF00768"/>
    </source>
</evidence>
<reference evidence="11 12" key="1">
    <citation type="submission" date="2023-07" db="EMBL/GenBank/DDBJ databases">
        <title>Sorghum-associated microbial communities from plants grown in Nebraska, USA.</title>
        <authorList>
            <person name="Schachtman D."/>
        </authorList>
    </citation>
    <scope>NUCLEOTIDE SEQUENCE [LARGE SCALE GENOMIC DNA]</scope>
    <source>
        <strain evidence="11 12">584</strain>
    </source>
</reference>
<dbReference type="SUPFAM" id="SSF56601">
    <property type="entry name" value="beta-lactamase/transpeptidase-like"/>
    <property type="match status" value="1"/>
</dbReference>
<evidence type="ECO:0000256" key="8">
    <source>
        <dbReference type="SAM" id="MobiDB-lite"/>
    </source>
</evidence>
<keyword evidence="11" id="KW-0645">Protease</keyword>
<comment type="caution">
    <text evidence="11">The sequence shown here is derived from an EMBL/GenBank/DDBJ whole genome shotgun (WGS) entry which is preliminary data.</text>
</comment>
<feature type="region of interest" description="Disordered" evidence="8">
    <location>
        <begin position="296"/>
        <end position="332"/>
    </location>
</feature>
<dbReference type="PANTHER" id="PTHR21581">
    <property type="entry name" value="D-ALANYL-D-ALANINE CARBOXYPEPTIDASE"/>
    <property type="match status" value="1"/>
</dbReference>
<keyword evidence="11" id="KW-0121">Carboxypeptidase</keyword>
<feature type="signal peptide" evidence="9">
    <location>
        <begin position="1"/>
        <end position="27"/>
    </location>
</feature>
<dbReference type="GO" id="GO:0009002">
    <property type="term" value="F:serine-type D-Ala-D-Ala carboxypeptidase activity"/>
    <property type="evidence" value="ECO:0007669"/>
    <property type="project" value="UniProtKB-EC"/>
</dbReference>
<feature type="chain" id="PRO_5046510419" evidence="9">
    <location>
        <begin position="28"/>
        <end position="370"/>
    </location>
</feature>
<accession>A0ABU1JTP4</accession>
<dbReference type="PANTHER" id="PTHR21581:SF6">
    <property type="entry name" value="TRAFFICKING PROTEIN PARTICLE COMPLEX SUBUNIT 12"/>
    <property type="match status" value="1"/>
</dbReference>
<protein>
    <submittedName>
        <fullName evidence="11">D-alanyl-D-alanine carboxypeptidase</fullName>
        <ecNumber evidence="11">3.4.16.4</ecNumber>
    </submittedName>
</protein>
<dbReference type="EMBL" id="JAVDPW010000008">
    <property type="protein sequence ID" value="MDR6291999.1"/>
    <property type="molecule type" value="Genomic_DNA"/>
</dbReference>
<dbReference type="Proteomes" id="UP001262410">
    <property type="component" value="Unassembled WGS sequence"/>
</dbReference>
<comment type="similarity">
    <text evidence="1 7">Belongs to the peptidase S11 family.</text>
</comment>
<keyword evidence="6" id="KW-0961">Cell wall biogenesis/degradation</keyword>
<keyword evidence="12" id="KW-1185">Reference proteome</keyword>
<evidence type="ECO:0000256" key="1">
    <source>
        <dbReference type="ARBA" id="ARBA00007164"/>
    </source>
</evidence>
<keyword evidence="2 9" id="KW-0732">Signal</keyword>
<evidence type="ECO:0000256" key="5">
    <source>
        <dbReference type="ARBA" id="ARBA00022984"/>
    </source>
</evidence>